<evidence type="ECO:0000256" key="4">
    <source>
        <dbReference type="ARBA" id="ARBA00022475"/>
    </source>
</evidence>
<keyword evidence="6 12" id="KW-0812">Transmembrane</keyword>
<comment type="subcellular location">
    <subcellularLocation>
        <location evidence="1">Cell membrane</location>
    </subcellularLocation>
</comment>
<keyword evidence="5" id="KW-0349">Heme</keyword>
<dbReference type="Gene3D" id="1.10.3820.10">
    <property type="entry name" value="Di-heme elbow motif domain"/>
    <property type="match status" value="1"/>
</dbReference>
<dbReference type="AlphaFoldDB" id="A0A143PVH3"/>
<dbReference type="RefSeq" id="WP_110173843.1">
    <property type="nucleotide sequence ID" value="NZ_CP015136.1"/>
</dbReference>
<evidence type="ECO:0000256" key="5">
    <source>
        <dbReference type="ARBA" id="ARBA00022617"/>
    </source>
</evidence>
<evidence type="ECO:0000256" key="3">
    <source>
        <dbReference type="ARBA" id="ARBA00022448"/>
    </source>
</evidence>
<reference evidence="14 15" key="1">
    <citation type="journal article" date="2016" name="Genome Announc.">
        <title>First Complete Genome Sequence of a Subdivision 6 Acidobacterium Strain.</title>
        <authorList>
            <person name="Huang S."/>
            <person name="Vieira S."/>
            <person name="Bunk B."/>
            <person name="Riedel T."/>
            <person name="Sproer C."/>
            <person name="Overmann J."/>
        </authorList>
    </citation>
    <scope>NUCLEOTIDE SEQUENCE [LARGE SCALE GENOMIC DNA]</scope>
    <source>
        <strain evidence="15">DSM 100886 HEG_-6_39</strain>
    </source>
</reference>
<proteinExistence type="inferred from homology"/>
<protein>
    <submittedName>
        <fullName evidence="14">Cytochrome c-type protein NrfH</fullName>
    </submittedName>
</protein>
<evidence type="ECO:0000256" key="10">
    <source>
        <dbReference type="ARBA" id="ARBA00023004"/>
    </source>
</evidence>
<keyword evidence="4" id="KW-1003">Cell membrane</keyword>
<evidence type="ECO:0000256" key="9">
    <source>
        <dbReference type="ARBA" id="ARBA00022989"/>
    </source>
</evidence>
<dbReference type="InterPro" id="IPR017571">
    <property type="entry name" value="NrfH"/>
</dbReference>
<feature type="transmembrane region" description="Helical" evidence="12">
    <location>
        <begin position="20"/>
        <end position="40"/>
    </location>
</feature>
<accession>A0A143PVH3</accession>
<dbReference type="PANTHER" id="PTHR30333">
    <property type="entry name" value="CYTOCHROME C-TYPE PROTEIN"/>
    <property type="match status" value="1"/>
</dbReference>
<evidence type="ECO:0000259" key="13">
    <source>
        <dbReference type="Pfam" id="PF03264"/>
    </source>
</evidence>
<dbReference type="InterPro" id="IPR036280">
    <property type="entry name" value="Multihaem_cyt_sf"/>
</dbReference>
<evidence type="ECO:0000256" key="7">
    <source>
        <dbReference type="ARBA" id="ARBA00022723"/>
    </source>
</evidence>
<dbReference type="Proteomes" id="UP000076079">
    <property type="component" value="Chromosome"/>
</dbReference>
<evidence type="ECO:0000256" key="8">
    <source>
        <dbReference type="ARBA" id="ARBA00022982"/>
    </source>
</evidence>
<name>A0A143PVH3_LUTPR</name>
<keyword evidence="15" id="KW-1185">Reference proteome</keyword>
<dbReference type="InterPro" id="IPR038266">
    <property type="entry name" value="NapC/NirT_cytc_sf"/>
</dbReference>
<dbReference type="SUPFAM" id="SSF48695">
    <property type="entry name" value="Multiheme cytochromes"/>
    <property type="match status" value="1"/>
</dbReference>
<keyword evidence="9 12" id="KW-1133">Transmembrane helix</keyword>
<dbReference type="InterPro" id="IPR005126">
    <property type="entry name" value="NapC/NirT_cyt_c_N"/>
</dbReference>
<organism evidence="14 15">
    <name type="scientific">Luteitalea pratensis</name>
    <dbReference type="NCBI Taxonomy" id="1855912"/>
    <lineage>
        <taxon>Bacteria</taxon>
        <taxon>Pseudomonadati</taxon>
        <taxon>Acidobacteriota</taxon>
        <taxon>Vicinamibacteria</taxon>
        <taxon>Vicinamibacterales</taxon>
        <taxon>Vicinamibacteraceae</taxon>
        <taxon>Luteitalea</taxon>
    </lineage>
</organism>
<gene>
    <name evidence="14" type="primary">nrfH</name>
    <name evidence="14" type="ORF">LuPra_05654</name>
</gene>
<dbReference type="GO" id="GO:0046872">
    <property type="term" value="F:metal ion binding"/>
    <property type="evidence" value="ECO:0007669"/>
    <property type="project" value="UniProtKB-KW"/>
</dbReference>
<evidence type="ECO:0000313" key="14">
    <source>
        <dbReference type="EMBL" id="AMY12381.1"/>
    </source>
</evidence>
<keyword evidence="7" id="KW-0479">Metal-binding</keyword>
<dbReference type="EMBL" id="CP015136">
    <property type="protein sequence ID" value="AMY12381.1"/>
    <property type="molecule type" value="Genomic_DNA"/>
</dbReference>
<dbReference type="PANTHER" id="PTHR30333:SF1">
    <property type="entry name" value="CYTOCHROME C-TYPE PROTEIN NAPC"/>
    <property type="match status" value="1"/>
</dbReference>
<dbReference type="GO" id="GO:0009061">
    <property type="term" value="P:anaerobic respiration"/>
    <property type="evidence" value="ECO:0007669"/>
    <property type="project" value="TreeGrafter"/>
</dbReference>
<feature type="domain" description="NapC/NirT cytochrome c N-terminal" evidence="13">
    <location>
        <begin position="21"/>
        <end position="159"/>
    </location>
</feature>
<dbReference type="Pfam" id="PF03264">
    <property type="entry name" value="Cytochrom_NNT"/>
    <property type="match status" value="1"/>
</dbReference>
<evidence type="ECO:0000256" key="2">
    <source>
        <dbReference type="ARBA" id="ARBA00007395"/>
    </source>
</evidence>
<dbReference type="GO" id="GO:0009055">
    <property type="term" value="F:electron transfer activity"/>
    <property type="evidence" value="ECO:0007669"/>
    <property type="project" value="TreeGrafter"/>
</dbReference>
<evidence type="ECO:0000256" key="1">
    <source>
        <dbReference type="ARBA" id="ARBA00004236"/>
    </source>
</evidence>
<reference evidence="15" key="2">
    <citation type="submission" date="2016-04" db="EMBL/GenBank/DDBJ databases">
        <title>First Complete Genome Sequence of a Subdivision 6 Acidobacterium.</title>
        <authorList>
            <person name="Huang S."/>
            <person name="Vieira S."/>
            <person name="Bunk B."/>
            <person name="Riedel T."/>
            <person name="Sproeer C."/>
            <person name="Overmann J."/>
        </authorList>
    </citation>
    <scope>NUCLEOTIDE SEQUENCE [LARGE SCALE GENOMIC DNA]</scope>
    <source>
        <strain evidence="15">DSM 100886 HEG_-6_39</strain>
    </source>
</reference>
<keyword evidence="8" id="KW-0249">Electron transport</keyword>
<sequence length="161" mass="17539">MRWGPGASIAEGVYRLRWYLIPAALVGVLAGIGSYTFVYAKGAAYLTDDPAACANCHVMREQFDGWTRSSHRSVAVCNDCHAPAGHVAKYVTKGINGFWHSLAFTTGRYPEHIRATPRNKRIAEAACQKCHAPMTTAIQTAHPSGETIACVRCHDSVGHLR</sequence>
<evidence type="ECO:0000256" key="12">
    <source>
        <dbReference type="SAM" id="Phobius"/>
    </source>
</evidence>
<keyword evidence="10" id="KW-0408">Iron</keyword>
<evidence type="ECO:0000256" key="11">
    <source>
        <dbReference type="ARBA" id="ARBA00023136"/>
    </source>
</evidence>
<dbReference type="GO" id="GO:0005886">
    <property type="term" value="C:plasma membrane"/>
    <property type="evidence" value="ECO:0007669"/>
    <property type="project" value="UniProtKB-SubCell"/>
</dbReference>
<dbReference type="PATRIC" id="fig|1813736.3.peg.5942"/>
<evidence type="ECO:0000256" key="6">
    <source>
        <dbReference type="ARBA" id="ARBA00022692"/>
    </source>
</evidence>
<dbReference type="KEGG" id="abac:LuPra_05654"/>
<dbReference type="NCBIfam" id="TIGR03153">
    <property type="entry name" value="cytochr_NrfH"/>
    <property type="match status" value="1"/>
</dbReference>
<dbReference type="OrthoDB" id="9791652at2"/>
<dbReference type="InterPro" id="IPR051174">
    <property type="entry name" value="Cytochrome_c-type_ET"/>
</dbReference>
<dbReference type="STRING" id="1855912.LuPra_05654"/>
<comment type="similarity">
    <text evidence="2">Belongs to the NapC/NirT/NrfH family.</text>
</comment>
<dbReference type="GO" id="GO:0022900">
    <property type="term" value="P:electron transport chain"/>
    <property type="evidence" value="ECO:0007669"/>
    <property type="project" value="InterPro"/>
</dbReference>
<keyword evidence="3" id="KW-0813">Transport</keyword>
<keyword evidence="11 12" id="KW-0472">Membrane</keyword>
<evidence type="ECO:0000313" key="15">
    <source>
        <dbReference type="Proteomes" id="UP000076079"/>
    </source>
</evidence>